<accession>A0A5J6MP74</accession>
<evidence type="ECO:0000313" key="2">
    <source>
        <dbReference type="EMBL" id="QEX19422.1"/>
    </source>
</evidence>
<keyword evidence="3" id="KW-1185">Reference proteome</keyword>
<feature type="signal peptide" evidence="1">
    <location>
        <begin position="1"/>
        <end position="22"/>
    </location>
</feature>
<feature type="chain" id="PRO_5023848038" evidence="1">
    <location>
        <begin position="23"/>
        <end position="136"/>
    </location>
</feature>
<evidence type="ECO:0000313" key="3">
    <source>
        <dbReference type="Proteomes" id="UP000326202"/>
    </source>
</evidence>
<proteinExistence type="predicted"/>
<dbReference type="AlphaFoldDB" id="A0A5J6MP74"/>
<dbReference type="OrthoDB" id="9094939at2"/>
<name>A0A5J6MP74_9PROT</name>
<keyword evidence="1" id="KW-0732">Signal</keyword>
<protein>
    <submittedName>
        <fullName evidence="2">Uncharacterized protein</fullName>
    </submittedName>
</protein>
<dbReference type="Proteomes" id="UP000326202">
    <property type="component" value="Chromosome"/>
</dbReference>
<organism evidence="2 3">
    <name type="scientific">Hypericibacter terrae</name>
    <dbReference type="NCBI Taxonomy" id="2602015"/>
    <lineage>
        <taxon>Bacteria</taxon>
        <taxon>Pseudomonadati</taxon>
        <taxon>Pseudomonadota</taxon>
        <taxon>Alphaproteobacteria</taxon>
        <taxon>Rhodospirillales</taxon>
        <taxon>Dongiaceae</taxon>
        <taxon>Hypericibacter</taxon>
    </lineage>
</organism>
<dbReference type="EMBL" id="CP042906">
    <property type="protein sequence ID" value="QEX19422.1"/>
    <property type="molecule type" value="Genomic_DNA"/>
</dbReference>
<sequence length="136" mass="14292">MRRKHIALFAAALTTLSSVASAAGIDPAKSALCANTDTFECAPGENCIADTPEGINLPRFFRIDFAAKKAYGEREDGEKTTAVITNQKVEDGRIVMQGVQSGNGWTATIDQATGKMSLAISADGVGFVIFGACTQM</sequence>
<gene>
    <name evidence="2" type="ORF">FRZ44_47350</name>
</gene>
<dbReference type="KEGG" id="htq:FRZ44_47350"/>
<reference evidence="2 3" key="1">
    <citation type="submission" date="2019-08" db="EMBL/GenBank/DDBJ databases">
        <title>Hyperibacter terrae gen. nov., sp. nov. and Hyperibacter viscosus sp. nov., two new members in the family Rhodospirillaceae isolated from the rhizosphere of Hypericum perforatum.</title>
        <authorList>
            <person name="Noviana Z."/>
        </authorList>
    </citation>
    <scope>NUCLEOTIDE SEQUENCE [LARGE SCALE GENOMIC DNA]</scope>
    <source>
        <strain evidence="2 3">R5913</strain>
    </source>
</reference>
<dbReference type="RefSeq" id="WP_151179485.1">
    <property type="nucleotide sequence ID" value="NZ_CP042906.1"/>
</dbReference>
<evidence type="ECO:0000256" key="1">
    <source>
        <dbReference type="SAM" id="SignalP"/>
    </source>
</evidence>